<reference evidence="1" key="1">
    <citation type="submission" date="2019-08" db="EMBL/GenBank/DDBJ databases">
        <authorList>
            <person name="Kucharzyk K."/>
            <person name="Murdoch R.W."/>
            <person name="Higgins S."/>
            <person name="Loffler F."/>
        </authorList>
    </citation>
    <scope>NUCLEOTIDE SEQUENCE</scope>
</reference>
<sequence length="143" mass="14973">MASGDVHHHALALITVLRLHHYGQAHFFGHDPGVLDVLDGAAQRHRHTGCVQQALGEVFVLRDGFGHGAGHVQFGGLDAARLGAPAELHQRARSQAAERNAACDGGIHDGAGGGADAFVFIGLAQISDGLVGVERRVLERGLQ</sequence>
<gene>
    <name evidence="1" type="ORF">SDC9_136526</name>
</gene>
<organism evidence="1">
    <name type="scientific">bioreactor metagenome</name>
    <dbReference type="NCBI Taxonomy" id="1076179"/>
    <lineage>
        <taxon>unclassified sequences</taxon>
        <taxon>metagenomes</taxon>
        <taxon>ecological metagenomes</taxon>
    </lineage>
</organism>
<comment type="caution">
    <text evidence="1">The sequence shown here is derived from an EMBL/GenBank/DDBJ whole genome shotgun (WGS) entry which is preliminary data.</text>
</comment>
<dbReference type="EMBL" id="VSSQ01036845">
    <property type="protein sequence ID" value="MPM89417.1"/>
    <property type="molecule type" value="Genomic_DNA"/>
</dbReference>
<accession>A0A645DJH0</accession>
<evidence type="ECO:0000313" key="1">
    <source>
        <dbReference type="EMBL" id="MPM89417.1"/>
    </source>
</evidence>
<name>A0A645DJH0_9ZZZZ</name>
<protein>
    <submittedName>
        <fullName evidence="1">Uncharacterized protein</fullName>
    </submittedName>
</protein>
<dbReference type="AlphaFoldDB" id="A0A645DJH0"/>
<proteinExistence type="predicted"/>